<accession>A0A090T1F7</accession>
<keyword evidence="2" id="KW-1185">Reference proteome</keyword>
<reference evidence="1 2" key="1">
    <citation type="submission" date="2014-09" db="EMBL/GenBank/DDBJ databases">
        <title>Vibrio maritimus JCM 19240. (C210) whole genome shotgun sequence.</title>
        <authorList>
            <person name="Sawabe T."/>
            <person name="Meirelles P."/>
            <person name="Nakanishi M."/>
            <person name="Sayaka M."/>
            <person name="Hattori M."/>
            <person name="Ohkuma M."/>
        </authorList>
    </citation>
    <scope>NUCLEOTIDE SEQUENCE [LARGE SCALE GENOMIC DNA]</scope>
    <source>
        <strain evidence="1 2">JCM 19240</strain>
    </source>
</reference>
<comment type="caution">
    <text evidence="1">The sequence shown here is derived from an EMBL/GenBank/DDBJ whole genome shotgun (WGS) entry which is preliminary data.</text>
</comment>
<reference evidence="1 2" key="2">
    <citation type="submission" date="2014-09" db="EMBL/GenBank/DDBJ databases">
        <authorList>
            <consortium name="NBRP consortium"/>
            <person name="Sawabe T."/>
            <person name="Meirelles P."/>
            <person name="Nakanishi M."/>
            <person name="Sayaka M."/>
            <person name="Hattori M."/>
            <person name="Ohkuma M."/>
        </authorList>
    </citation>
    <scope>NUCLEOTIDE SEQUENCE [LARGE SCALE GENOMIC DNA]</scope>
    <source>
        <strain evidence="1 2">JCM 19240</strain>
    </source>
</reference>
<dbReference type="Proteomes" id="UP000029224">
    <property type="component" value="Unassembled WGS sequence"/>
</dbReference>
<proteinExistence type="predicted"/>
<protein>
    <submittedName>
        <fullName evidence="1">Uncharacterized protein</fullName>
    </submittedName>
</protein>
<evidence type="ECO:0000313" key="1">
    <source>
        <dbReference type="EMBL" id="GAL33811.1"/>
    </source>
</evidence>
<dbReference type="EMBL" id="BBMT01000003">
    <property type="protein sequence ID" value="GAL33811.1"/>
    <property type="molecule type" value="Genomic_DNA"/>
</dbReference>
<gene>
    <name evidence="1" type="ORF">JCM19240_2507</name>
</gene>
<name>A0A090T1F7_9VIBR</name>
<evidence type="ECO:0000313" key="2">
    <source>
        <dbReference type="Proteomes" id="UP000029224"/>
    </source>
</evidence>
<dbReference type="AlphaFoldDB" id="A0A090T1F7"/>
<sequence length="52" mass="6020">MTEFTSHQIYVQRQAENPLLWSVLNVVEQQADSIQIHKLFAVLAEKETHPNS</sequence>
<organism evidence="1 2">
    <name type="scientific">Vibrio maritimus</name>
    <dbReference type="NCBI Taxonomy" id="990268"/>
    <lineage>
        <taxon>Bacteria</taxon>
        <taxon>Pseudomonadati</taxon>
        <taxon>Pseudomonadota</taxon>
        <taxon>Gammaproteobacteria</taxon>
        <taxon>Vibrionales</taxon>
        <taxon>Vibrionaceae</taxon>
        <taxon>Vibrio</taxon>
    </lineage>
</organism>